<keyword evidence="2" id="KW-1133">Transmembrane helix</keyword>
<dbReference type="OrthoDB" id="4151048at2759"/>
<keyword evidence="2" id="KW-0812">Transmembrane</keyword>
<feature type="region of interest" description="Disordered" evidence="1">
    <location>
        <begin position="87"/>
        <end position="110"/>
    </location>
</feature>
<evidence type="ECO:0000256" key="2">
    <source>
        <dbReference type="SAM" id="Phobius"/>
    </source>
</evidence>
<sequence>MSDASSLGTTPVVNARKRTPKACERCRVKKARVRSVRGVAGAATAMLIAGLQILYDRALQGQHWPGPPLDVTPTGKPAAHDILSRLDVVPTGGDGRGLETRSPEIRNTVL</sequence>
<feature type="transmembrane region" description="Helical" evidence="2">
    <location>
        <begin position="35"/>
        <end position="55"/>
    </location>
</feature>
<name>A0A1L9SYV5_9EURO</name>
<keyword evidence="4" id="KW-1185">Reference proteome</keyword>
<dbReference type="VEuPathDB" id="FungiDB:ASPSYDRAFT_710563"/>
<keyword evidence="2" id="KW-0472">Membrane</keyword>
<feature type="region of interest" description="Disordered" evidence="1">
    <location>
        <begin position="1"/>
        <end position="20"/>
    </location>
</feature>
<dbReference type="Proteomes" id="UP000184356">
    <property type="component" value="Unassembled WGS sequence"/>
</dbReference>
<dbReference type="RefSeq" id="XP_040696057.1">
    <property type="nucleotide sequence ID" value="XM_040850550.1"/>
</dbReference>
<gene>
    <name evidence="3" type="ORF">ASPSYDRAFT_710563</name>
</gene>
<organism evidence="3 4">
    <name type="scientific">Aspergillus sydowii CBS 593.65</name>
    <dbReference type="NCBI Taxonomy" id="1036612"/>
    <lineage>
        <taxon>Eukaryota</taxon>
        <taxon>Fungi</taxon>
        <taxon>Dikarya</taxon>
        <taxon>Ascomycota</taxon>
        <taxon>Pezizomycotina</taxon>
        <taxon>Eurotiomycetes</taxon>
        <taxon>Eurotiomycetidae</taxon>
        <taxon>Eurotiales</taxon>
        <taxon>Aspergillaceae</taxon>
        <taxon>Aspergillus</taxon>
        <taxon>Aspergillus subgen. Nidulantes</taxon>
    </lineage>
</organism>
<dbReference type="GeneID" id="63766623"/>
<feature type="compositionally biased region" description="Polar residues" evidence="1">
    <location>
        <begin position="1"/>
        <end position="12"/>
    </location>
</feature>
<evidence type="ECO:0000313" key="4">
    <source>
        <dbReference type="Proteomes" id="UP000184356"/>
    </source>
</evidence>
<accession>A0A1L9SYV5</accession>
<proteinExistence type="predicted"/>
<evidence type="ECO:0000256" key="1">
    <source>
        <dbReference type="SAM" id="MobiDB-lite"/>
    </source>
</evidence>
<dbReference type="EMBL" id="KV878603">
    <property type="protein sequence ID" value="OJJ52251.1"/>
    <property type="molecule type" value="Genomic_DNA"/>
</dbReference>
<dbReference type="AlphaFoldDB" id="A0A1L9SYV5"/>
<reference evidence="4" key="1">
    <citation type="journal article" date="2017" name="Genome Biol.">
        <title>Comparative genomics reveals high biological diversity and specific adaptations in the industrially and medically important fungal genus Aspergillus.</title>
        <authorList>
            <person name="de Vries R.P."/>
            <person name="Riley R."/>
            <person name="Wiebenga A."/>
            <person name="Aguilar-Osorio G."/>
            <person name="Amillis S."/>
            <person name="Uchima C.A."/>
            <person name="Anderluh G."/>
            <person name="Asadollahi M."/>
            <person name="Askin M."/>
            <person name="Barry K."/>
            <person name="Battaglia E."/>
            <person name="Bayram O."/>
            <person name="Benocci T."/>
            <person name="Braus-Stromeyer S.A."/>
            <person name="Caldana C."/>
            <person name="Canovas D."/>
            <person name="Cerqueira G.C."/>
            <person name="Chen F."/>
            <person name="Chen W."/>
            <person name="Choi C."/>
            <person name="Clum A."/>
            <person name="Dos Santos R.A."/>
            <person name="Damasio A.R."/>
            <person name="Diallinas G."/>
            <person name="Emri T."/>
            <person name="Fekete E."/>
            <person name="Flipphi M."/>
            <person name="Freyberg S."/>
            <person name="Gallo A."/>
            <person name="Gournas C."/>
            <person name="Habgood R."/>
            <person name="Hainaut M."/>
            <person name="Harispe M.L."/>
            <person name="Henrissat B."/>
            <person name="Hilden K.S."/>
            <person name="Hope R."/>
            <person name="Hossain A."/>
            <person name="Karabika E."/>
            <person name="Karaffa L."/>
            <person name="Karanyi Z."/>
            <person name="Krasevec N."/>
            <person name="Kuo A."/>
            <person name="Kusch H."/>
            <person name="LaButti K."/>
            <person name="Lagendijk E.L."/>
            <person name="Lapidus A."/>
            <person name="Levasseur A."/>
            <person name="Lindquist E."/>
            <person name="Lipzen A."/>
            <person name="Logrieco A.F."/>
            <person name="MacCabe A."/>
            <person name="Maekelae M.R."/>
            <person name="Malavazi I."/>
            <person name="Melin P."/>
            <person name="Meyer V."/>
            <person name="Mielnichuk N."/>
            <person name="Miskei M."/>
            <person name="Molnar A.P."/>
            <person name="Mule G."/>
            <person name="Ngan C.Y."/>
            <person name="Orejas M."/>
            <person name="Orosz E."/>
            <person name="Ouedraogo J.P."/>
            <person name="Overkamp K.M."/>
            <person name="Park H.-S."/>
            <person name="Perrone G."/>
            <person name="Piumi F."/>
            <person name="Punt P.J."/>
            <person name="Ram A.F."/>
            <person name="Ramon A."/>
            <person name="Rauscher S."/>
            <person name="Record E."/>
            <person name="Riano-Pachon D.M."/>
            <person name="Robert V."/>
            <person name="Roehrig J."/>
            <person name="Ruller R."/>
            <person name="Salamov A."/>
            <person name="Salih N.S."/>
            <person name="Samson R.A."/>
            <person name="Sandor E."/>
            <person name="Sanguinetti M."/>
            <person name="Schuetze T."/>
            <person name="Sepcic K."/>
            <person name="Shelest E."/>
            <person name="Sherlock G."/>
            <person name="Sophianopoulou V."/>
            <person name="Squina F.M."/>
            <person name="Sun H."/>
            <person name="Susca A."/>
            <person name="Todd R.B."/>
            <person name="Tsang A."/>
            <person name="Unkles S.E."/>
            <person name="van de Wiele N."/>
            <person name="van Rossen-Uffink D."/>
            <person name="Oliveira J.V."/>
            <person name="Vesth T.C."/>
            <person name="Visser J."/>
            <person name="Yu J.-H."/>
            <person name="Zhou M."/>
            <person name="Andersen M.R."/>
            <person name="Archer D.B."/>
            <person name="Baker S.E."/>
            <person name="Benoit I."/>
            <person name="Brakhage A.A."/>
            <person name="Braus G.H."/>
            <person name="Fischer R."/>
            <person name="Frisvad J.C."/>
            <person name="Goldman G.H."/>
            <person name="Houbraken J."/>
            <person name="Oakley B."/>
            <person name="Pocsi I."/>
            <person name="Scazzocchio C."/>
            <person name="Seiboth B."/>
            <person name="vanKuyk P.A."/>
            <person name="Wortman J."/>
            <person name="Dyer P.S."/>
            <person name="Grigoriev I.V."/>
        </authorList>
    </citation>
    <scope>NUCLEOTIDE SEQUENCE [LARGE SCALE GENOMIC DNA]</scope>
    <source>
        <strain evidence="4">CBS 593.65</strain>
    </source>
</reference>
<evidence type="ECO:0000313" key="3">
    <source>
        <dbReference type="EMBL" id="OJJ52251.1"/>
    </source>
</evidence>
<protein>
    <submittedName>
        <fullName evidence="3">Uncharacterized protein</fullName>
    </submittedName>
</protein>